<dbReference type="GO" id="GO:0004252">
    <property type="term" value="F:serine-type endopeptidase activity"/>
    <property type="evidence" value="ECO:0007669"/>
    <property type="project" value="InterPro"/>
</dbReference>
<evidence type="ECO:0000313" key="4">
    <source>
        <dbReference type="Proteomes" id="UP000323297"/>
    </source>
</evidence>
<dbReference type="InterPro" id="IPR019533">
    <property type="entry name" value="Peptidase_S26"/>
</dbReference>
<sequence>MMGIANRTRKPMCADTRKLINTSTIALCLALAYSLFTHILIPATHSVYPKVLYRSGEAATTQNEYVKFFRRDSYLPEGEAWLVKRLGCVEGQYLLRKGNQFFCDGHQIAQAMQRDTNGNILPHFSYSGVVPEGLAFAVGDTANSYDSRYWGFISMSDTEKLIPLI</sequence>
<dbReference type="InterPro" id="IPR036286">
    <property type="entry name" value="LexA/Signal_pep-like_sf"/>
</dbReference>
<name>A0A5B0SXF4_9ENTR</name>
<gene>
    <name evidence="3" type="ORF">D3H66_19490</name>
</gene>
<dbReference type="GO" id="GO:0006465">
    <property type="term" value="P:signal peptide processing"/>
    <property type="evidence" value="ECO:0007669"/>
    <property type="project" value="InterPro"/>
</dbReference>
<dbReference type="Proteomes" id="UP000323297">
    <property type="component" value="Unassembled WGS sequence"/>
</dbReference>
<evidence type="ECO:0000256" key="1">
    <source>
        <dbReference type="SAM" id="Phobius"/>
    </source>
</evidence>
<keyword evidence="1" id="KW-1133">Transmembrane helix</keyword>
<feature type="transmembrane region" description="Helical" evidence="1">
    <location>
        <begin position="20"/>
        <end position="41"/>
    </location>
</feature>
<evidence type="ECO:0000259" key="2">
    <source>
        <dbReference type="Pfam" id="PF10502"/>
    </source>
</evidence>
<dbReference type="Pfam" id="PF10502">
    <property type="entry name" value="Peptidase_S26"/>
    <property type="match status" value="1"/>
</dbReference>
<dbReference type="Gene3D" id="2.10.109.10">
    <property type="entry name" value="Umud Fragment, subunit A"/>
    <property type="match status" value="1"/>
</dbReference>
<protein>
    <submittedName>
        <fullName evidence="3">Type IV secretory pathway protease TraF</fullName>
    </submittedName>
</protein>
<accession>A0A5B0SXF4</accession>
<organism evidence="3 4">
    <name type="scientific">Citrobacter portucalensis</name>
    <dbReference type="NCBI Taxonomy" id="1639133"/>
    <lineage>
        <taxon>Bacteria</taxon>
        <taxon>Pseudomonadati</taxon>
        <taxon>Pseudomonadota</taxon>
        <taxon>Gammaproteobacteria</taxon>
        <taxon>Enterobacterales</taxon>
        <taxon>Enterobacteriaceae</taxon>
        <taxon>Citrobacter</taxon>
        <taxon>Citrobacter freundii complex</taxon>
    </lineage>
</organism>
<keyword evidence="1" id="KW-0812">Transmembrane</keyword>
<dbReference type="AlphaFoldDB" id="A0A5B0SXF4"/>
<keyword evidence="3" id="KW-0378">Hydrolase</keyword>
<dbReference type="EMBL" id="VTZD01000024">
    <property type="protein sequence ID" value="KAA1141959.1"/>
    <property type="molecule type" value="Genomic_DNA"/>
</dbReference>
<keyword evidence="1" id="KW-0472">Membrane</keyword>
<proteinExistence type="predicted"/>
<dbReference type="SUPFAM" id="SSF51306">
    <property type="entry name" value="LexA/Signal peptidase"/>
    <property type="match status" value="1"/>
</dbReference>
<comment type="caution">
    <text evidence="3">The sequence shown here is derived from an EMBL/GenBank/DDBJ whole genome shotgun (WGS) entry which is preliminary data.</text>
</comment>
<dbReference type="RefSeq" id="WP_149608093.1">
    <property type="nucleotide sequence ID" value="NZ_VTZD01000024.1"/>
</dbReference>
<feature type="domain" description="Peptidase S26" evidence="2">
    <location>
        <begin position="77"/>
        <end position="157"/>
    </location>
</feature>
<reference evidence="3 4" key="1">
    <citation type="submission" date="2019-08" db="EMBL/GenBank/DDBJ databases">
        <title>Draft genome sequence of Citrobacter portucalensis strain isolated from green turtle.</title>
        <authorList>
            <person name="Fernandes M.R."/>
            <person name="Sellera F.P."/>
            <person name="Goldeberg D.W."/>
            <person name="Costa D.C."/>
            <person name="Lincopan N."/>
        </authorList>
    </citation>
    <scope>NUCLEOTIDE SEQUENCE [LARGE SCALE GENOMIC DNA]</scope>
    <source>
        <strain evidence="3 4">TV06</strain>
    </source>
</reference>
<evidence type="ECO:0000313" key="3">
    <source>
        <dbReference type="EMBL" id="KAA1141959.1"/>
    </source>
</evidence>
<keyword evidence="3" id="KW-0645">Protease</keyword>